<accession>A0A5J4WFP9</accession>
<name>A0A5J4WFP9_9EUKA</name>
<evidence type="ECO:0000313" key="3">
    <source>
        <dbReference type="Proteomes" id="UP000324800"/>
    </source>
</evidence>
<gene>
    <name evidence="2" type="ORF">EZS28_010922</name>
</gene>
<sequence length="282" mass="32114">MAEHMASPFKQQEGVSRSNNISQIVEANNIEVENQMNTTEDRQQNNRILNPQMEGSFSDPTSCQGNISPFRLSEPNDLHRTPAWPLENNSGCILPTLLDRGLYDQSKHTDGSTTSNRLSPYSGRLRPQNEQVIRQREELLLHPPIGLIPKVKQKLIKDKAAAVLILHRWPIGISPDSKQIYEKRTETPTRNNRADKDKYKDGEQLYRQLTESTNMSQIAIDTLIADQNIETWRKRRAGLTPLAQCIKEKGISVKDLLGIKPDIELVNILSWYKSRGSPKLQK</sequence>
<organism evidence="2 3">
    <name type="scientific">Streblomastix strix</name>
    <dbReference type="NCBI Taxonomy" id="222440"/>
    <lineage>
        <taxon>Eukaryota</taxon>
        <taxon>Metamonada</taxon>
        <taxon>Preaxostyla</taxon>
        <taxon>Oxymonadida</taxon>
        <taxon>Streblomastigidae</taxon>
        <taxon>Streblomastix</taxon>
    </lineage>
</organism>
<dbReference type="AlphaFoldDB" id="A0A5J4WFP9"/>
<reference evidence="2 3" key="1">
    <citation type="submission" date="2019-03" db="EMBL/GenBank/DDBJ databases">
        <title>Single cell metagenomics reveals metabolic interactions within the superorganism composed of flagellate Streblomastix strix and complex community of Bacteroidetes bacteria on its surface.</title>
        <authorList>
            <person name="Treitli S.C."/>
            <person name="Kolisko M."/>
            <person name="Husnik F."/>
            <person name="Keeling P."/>
            <person name="Hampl V."/>
        </authorList>
    </citation>
    <scope>NUCLEOTIDE SEQUENCE [LARGE SCALE GENOMIC DNA]</scope>
    <source>
        <strain evidence="2">ST1C</strain>
    </source>
</reference>
<dbReference type="EMBL" id="SNRW01002200">
    <property type="protein sequence ID" value="KAA6393546.1"/>
    <property type="molecule type" value="Genomic_DNA"/>
</dbReference>
<dbReference type="Proteomes" id="UP000324800">
    <property type="component" value="Unassembled WGS sequence"/>
</dbReference>
<evidence type="ECO:0000256" key="1">
    <source>
        <dbReference type="SAM" id="MobiDB-lite"/>
    </source>
</evidence>
<feature type="region of interest" description="Disordered" evidence="1">
    <location>
        <begin position="1"/>
        <end position="22"/>
    </location>
</feature>
<proteinExistence type="predicted"/>
<feature type="region of interest" description="Disordered" evidence="1">
    <location>
        <begin position="105"/>
        <end position="126"/>
    </location>
</feature>
<comment type="caution">
    <text evidence="2">The sequence shown here is derived from an EMBL/GenBank/DDBJ whole genome shotgun (WGS) entry which is preliminary data.</text>
</comment>
<protein>
    <submittedName>
        <fullName evidence="2">Uncharacterized protein</fullName>
    </submittedName>
</protein>
<feature type="compositionally biased region" description="Polar residues" evidence="1">
    <location>
        <begin position="9"/>
        <end position="22"/>
    </location>
</feature>
<evidence type="ECO:0000313" key="2">
    <source>
        <dbReference type="EMBL" id="KAA6393546.1"/>
    </source>
</evidence>